<dbReference type="Proteomes" id="UP000887580">
    <property type="component" value="Unplaced"/>
</dbReference>
<name>A0AC35G854_9BILA</name>
<proteinExistence type="predicted"/>
<reference evidence="2" key="1">
    <citation type="submission" date="2022-11" db="UniProtKB">
        <authorList>
            <consortium name="WormBaseParasite"/>
        </authorList>
    </citation>
    <scope>IDENTIFICATION</scope>
</reference>
<protein>
    <submittedName>
        <fullName evidence="2">Uncharacterized protein</fullName>
    </submittedName>
</protein>
<evidence type="ECO:0000313" key="1">
    <source>
        <dbReference type="Proteomes" id="UP000887580"/>
    </source>
</evidence>
<evidence type="ECO:0000313" key="2">
    <source>
        <dbReference type="WBParaSite" id="PS1159_v2.g2587.t1"/>
    </source>
</evidence>
<accession>A0AC35G854</accession>
<sequence length="217" mass="24414">MENLLARKNVNKNGGNYLNGKPLDLERRREIIERFKNGEKVNAIAVKLKITHGVVSKITRHYNQTGSYLPKKRSNPSEKKAAKRKAIKFGVDTILEGTTPDSRRIRNLFAPEQIKVLESYFAVNPYLNADIKKEIREKTKLTDKEITTWFTNKRCRLRKQLLDTSSSSTSSATSATSESSLTSQSSNSDSSSSNLSSFYSPQNVLAVPEHIPSALFF</sequence>
<dbReference type="WBParaSite" id="PS1159_v2.g2587.t1">
    <property type="protein sequence ID" value="PS1159_v2.g2587.t1"/>
    <property type="gene ID" value="PS1159_v2.g2587"/>
</dbReference>
<organism evidence="1 2">
    <name type="scientific">Panagrolaimus sp. PS1159</name>
    <dbReference type="NCBI Taxonomy" id="55785"/>
    <lineage>
        <taxon>Eukaryota</taxon>
        <taxon>Metazoa</taxon>
        <taxon>Ecdysozoa</taxon>
        <taxon>Nematoda</taxon>
        <taxon>Chromadorea</taxon>
        <taxon>Rhabditida</taxon>
        <taxon>Tylenchina</taxon>
        <taxon>Panagrolaimomorpha</taxon>
        <taxon>Panagrolaimoidea</taxon>
        <taxon>Panagrolaimidae</taxon>
        <taxon>Panagrolaimus</taxon>
    </lineage>
</organism>